<dbReference type="EMBL" id="JALLBG020000062">
    <property type="protein sequence ID" value="KAL3768685.1"/>
    <property type="molecule type" value="Genomic_DNA"/>
</dbReference>
<feature type="domain" description="NAD-dependent epimerase/dehydratase" evidence="3">
    <location>
        <begin position="145"/>
        <end position="461"/>
    </location>
</feature>
<dbReference type="Gene3D" id="3.40.50.720">
    <property type="entry name" value="NAD(P)-binding Rossmann-like Domain"/>
    <property type="match status" value="2"/>
</dbReference>
<reference evidence="4 5" key="1">
    <citation type="submission" date="2024-10" db="EMBL/GenBank/DDBJ databases">
        <title>Updated reference genomes for cyclostephanoid diatoms.</title>
        <authorList>
            <person name="Roberts W.R."/>
            <person name="Alverson A.J."/>
        </authorList>
    </citation>
    <scope>NUCLEOTIDE SEQUENCE [LARGE SCALE GENOMIC DNA]</scope>
    <source>
        <strain evidence="4 5">AJA232-27</strain>
    </source>
</reference>
<feature type="transmembrane region" description="Helical" evidence="2">
    <location>
        <begin position="77"/>
        <end position="96"/>
    </location>
</feature>
<keyword evidence="2" id="KW-0812">Transmembrane</keyword>
<dbReference type="PANTHER" id="PTHR43245">
    <property type="entry name" value="BIFUNCTIONAL POLYMYXIN RESISTANCE PROTEIN ARNA"/>
    <property type="match status" value="1"/>
</dbReference>
<gene>
    <name evidence="4" type="ORF">ACHAWU_006786</name>
</gene>
<feature type="compositionally biased region" description="Polar residues" evidence="1">
    <location>
        <begin position="16"/>
        <end position="37"/>
    </location>
</feature>
<organism evidence="4 5">
    <name type="scientific">Discostella pseudostelligera</name>
    <dbReference type="NCBI Taxonomy" id="259834"/>
    <lineage>
        <taxon>Eukaryota</taxon>
        <taxon>Sar</taxon>
        <taxon>Stramenopiles</taxon>
        <taxon>Ochrophyta</taxon>
        <taxon>Bacillariophyta</taxon>
        <taxon>Coscinodiscophyceae</taxon>
        <taxon>Thalassiosirophycidae</taxon>
        <taxon>Stephanodiscales</taxon>
        <taxon>Stephanodiscaceae</taxon>
        <taxon>Discostella</taxon>
    </lineage>
</organism>
<dbReference type="InterPro" id="IPR050177">
    <property type="entry name" value="Lipid_A_modif_metabolic_enz"/>
</dbReference>
<keyword evidence="2" id="KW-1133">Transmembrane helix</keyword>
<dbReference type="SUPFAM" id="SSF51735">
    <property type="entry name" value="NAD(P)-binding Rossmann-fold domains"/>
    <property type="match status" value="1"/>
</dbReference>
<evidence type="ECO:0000259" key="3">
    <source>
        <dbReference type="Pfam" id="PF01370"/>
    </source>
</evidence>
<dbReference type="InterPro" id="IPR036291">
    <property type="entry name" value="NAD(P)-bd_dom_sf"/>
</dbReference>
<dbReference type="Proteomes" id="UP001530293">
    <property type="component" value="Unassembled WGS sequence"/>
</dbReference>
<comment type="caution">
    <text evidence="4">The sequence shown here is derived from an EMBL/GenBank/DDBJ whole genome shotgun (WGS) entry which is preliminary data.</text>
</comment>
<evidence type="ECO:0000256" key="1">
    <source>
        <dbReference type="SAM" id="MobiDB-lite"/>
    </source>
</evidence>
<dbReference type="AlphaFoldDB" id="A0ABD3MXS2"/>
<sequence length="585" mass="63865">MGETTARLRSKGGGSSSFNMGENNTLSESTAEQQFFDSTTTSSSSNNNESSWRNTTILSPTSLSSLSIFQSWRRRALFARFIASLSAIIIVVVLVLRSSSSSSSQSSSSSGHAKPTKLVPPIRGQAYLTPDEFLNIRESYGNESVLITGGLGFIGSHVVDLLLHRGFMVTILDDESNGHNHNDEAVELVPRDVSVVNDLPSYPTMMTSMTTTATTTTEMMMMMNGIQGHQQENTAGRGNPNYYYTHVIHLAAAISVSESMTNPEKYERINYQGSQNVLDWILGYNSHVASMMSSSSTLSSPGSITTIRKVVAASSAAIYGDPPSDLLPLQESAPYGGLSPYAETKYRMEGLMRDFVLRQNEEKLWSSSSSSSIIASQSSSPPSTITTTSTTTSAIALRFFNVYGPRQDPKNPYSGVISLFLDMATSGNDITILGDGQMTRDFVYVKDVARAIVLALLQDDDDDAVSNNNEEERDDGTKEEGGGLRPLLLRNNEATFNVYNVCTGKSITINTLAERVRTSMKSSSTIVHLDPREGDIRESSCNPSGAEDGIGFRYAVSQESGLEKTAAWFRMEMEKKKKKKKKKKK</sequence>
<feature type="compositionally biased region" description="Low complexity" evidence="1">
    <location>
        <begin position="38"/>
        <end position="54"/>
    </location>
</feature>
<accession>A0ABD3MXS2</accession>
<feature type="compositionally biased region" description="Acidic residues" evidence="1">
    <location>
        <begin position="463"/>
        <end position="474"/>
    </location>
</feature>
<feature type="region of interest" description="Disordered" evidence="1">
    <location>
        <begin position="463"/>
        <end position="484"/>
    </location>
</feature>
<dbReference type="PANTHER" id="PTHR43245:SF13">
    <property type="entry name" value="UDP-D-APIOSE_UDP-D-XYLOSE SYNTHASE 2"/>
    <property type="match status" value="1"/>
</dbReference>
<dbReference type="InterPro" id="IPR001509">
    <property type="entry name" value="Epimerase_deHydtase"/>
</dbReference>
<evidence type="ECO:0000313" key="5">
    <source>
        <dbReference type="Proteomes" id="UP001530293"/>
    </source>
</evidence>
<evidence type="ECO:0000256" key="2">
    <source>
        <dbReference type="SAM" id="Phobius"/>
    </source>
</evidence>
<dbReference type="Pfam" id="PF01370">
    <property type="entry name" value="Epimerase"/>
    <property type="match status" value="1"/>
</dbReference>
<name>A0ABD3MXS2_9STRA</name>
<protein>
    <recommendedName>
        <fullName evidence="3">NAD-dependent epimerase/dehydratase domain-containing protein</fullName>
    </recommendedName>
</protein>
<keyword evidence="2" id="KW-0472">Membrane</keyword>
<dbReference type="Gene3D" id="3.90.25.10">
    <property type="entry name" value="UDP-galactose 4-epimerase, domain 1"/>
    <property type="match status" value="2"/>
</dbReference>
<evidence type="ECO:0000313" key="4">
    <source>
        <dbReference type="EMBL" id="KAL3768685.1"/>
    </source>
</evidence>
<proteinExistence type="predicted"/>
<feature type="region of interest" description="Disordered" evidence="1">
    <location>
        <begin position="1"/>
        <end position="54"/>
    </location>
</feature>
<keyword evidence="5" id="KW-1185">Reference proteome</keyword>